<dbReference type="Proteomes" id="UP001600943">
    <property type="component" value="Unassembled WGS sequence"/>
</dbReference>
<evidence type="ECO:0000313" key="3">
    <source>
        <dbReference type="EMBL" id="GAA6411851.1"/>
    </source>
</evidence>
<sequence length="249" mass="27713">MKCESCGAPVEDGKCTYCGRDYSTPPPKPQQSNTLDKYVKPVSPKDGSARTSKKYQYTPSSTRPKSKKKSGCGTIIIILFILGMIGAIFGDSDDSDSKDTSSVWAAGITPIEDFKYYLDGGKVYLQDYTGHEHKVKVGNSYEIDGKEYAVADTIEDLFCLNRVDSIILPEGIVTMPKNTFNSCGAEYLYLPKSLKTTDENNGFYTYLHDVKKIYYGGSEEEWAELTNNAERVDIDAIEIIYNADPEDLK</sequence>
<keyword evidence="4" id="KW-1185">Reference proteome</keyword>
<proteinExistence type="predicted"/>
<dbReference type="InterPro" id="IPR032675">
    <property type="entry name" value="LRR_dom_sf"/>
</dbReference>
<protein>
    <recommendedName>
        <fullName evidence="5">Cell surface protein</fullName>
    </recommendedName>
</protein>
<evidence type="ECO:0008006" key="5">
    <source>
        <dbReference type="Google" id="ProtNLM"/>
    </source>
</evidence>
<evidence type="ECO:0000256" key="1">
    <source>
        <dbReference type="SAM" id="MobiDB-lite"/>
    </source>
</evidence>
<name>A0ABQ0BK72_9FIRM</name>
<comment type="caution">
    <text evidence="3">The sequence shown here is derived from an EMBL/GenBank/DDBJ whole genome shotgun (WGS) entry which is preliminary data.</text>
</comment>
<reference evidence="3 4" key="1">
    <citation type="submission" date="2024-04" db="EMBL/GenBank/DDBJ databases">
        <title>Defined microbial consortia suppress multidrug-resistant proinflammatory Enterobacteriaceae via ecological control.</title>
        <authorList>
            <person name="Furuichi M."/>
            <person name="Kawaguchi T."/>
            <person name="Pust M."/>
            <person name="Yasuma K."/>
            <person name="Plichta D."/>
            <person name="Hasegawa N."/>
            <person name="Ohya T."/>
            <person name="Bhattarai S."/>
            <person name="Sasajima S."/>
            <person name="Aoto Y."/>
            <person name="Tuganbaev T."/>
            <person name="Yaginuma M."/>
            <person name="Ueda M."/>
            <person name="Okahashi N."/>
            <person name="Amafuji K."/>
            <person name="Kiridooshi Y."/>
            <person name="Sugita K."/>
            <person name="Strazar M."/>
            <person name="Skelly A."/>
            <person name="Suda W."/>
            <person name="Hattori M."/>
            <person name="Nakamoto N."/>
            <person name="Caballero S."/>
            <person name="Norman J."/>
            <person name="Olle B."/>
            <person name="Tanoue T."/>
            <person name="Arita M."/>
            <person name="Bucci V."/>
            <person name="Atarashi K."/>
            <person name="Xavier R."/>
            <person name="Honda K."/>
        </authorList>
    </citation>
    <scope>NUCLEOTIDE SEQUENCE [LARGE SCALE GENOMIC DNA]</scope>
    <source>
        <strain evidence="4">k04-0078-D8-1</strain>
    </source>
</reference>
<feature type="transmembrane region" description="Helical" evidence="2">
    <location>
        <begin position="71"/>
        <end position="90"/>
    </location>
</feature>
<keyword evidence="2" id="KW-1133">Transmembrane helix</keyword>
<gene>
    <name evidence="3" type="ORF">K040078D81_59680</name>
</gene>
<dbReference type="RefSeq" id="WP_390410498.1">
    <property type="nucleotide sequence ID" value="NZ_BAABYW010000002.1"/>
</dbReference>
<feature type="region of interest" description="Disordered" evidence="1">
    <location>
        <begin position="1"/>
        <end position="69"/>
    </location>
</feature>
<keyword evidence="2" id="KW-0812">Transmembrane</keyword>
<evidence type="ECO:0000256" key="2">
    <source>
        <dbReference type="SAM" id="Phobius"/>
    </source>
</evidence>
<organism evidence="3 4">
    <name type="scientific">Blautia hominis</name>
    <dbReference type="NCBI Taxonomy" id="2025493"/>
    <lineage>
        <taxon>Bacteria</taxon>
        <taxon>Bacillati</taxon>
        <taxon>Bacillota</taxon>
        <taxon>Clostridia</taxon>
        <taxon>Lachnospirales</taxon>
        <taxon>Lachnospiraceae</taxon>
        <taxon>Blautia</taxon>
    </lineage>
</organism>
<evidence type="ECO:0000313" key="4">
    <source>
        <dbReference type="Proteomes" id="UP001600943"/>
    </source>
</evidence>
<accession>A0ABQ0BK72</accession>
<dbReference type="Gene3D" id="3.80.10.10">
    <property type="entry name" value="Ribonuclease Inhibitor"/>
    <property type="match status" value="1"/>
</dbReference>
<keyword evidence="2" id="KW-0472">Membrane</keyword>
<dbReference type="EMBL" id="BAABYW010000002">
    <property type="protein sequence ID" value="GAA6411851.1"/>
    <property type="molecule type" value="Genomic_DNA"/>
</dbReference>